<dbReference type="Pfam" id="PF14322">
    <property type="entry name" value="SusD-like_3"/>
    <property type="match status" value="1"/>
</dbReference>
<accession>A0A221V266</accession>
<protein>
    <submittedName>
        <fullName evidence="8">SusD-like protein</fullName>
    </submittedName>
</protein>
<evidence type="ECO:0000256" key="4">
    <source>
        <dbReference type="ARBA" id="ARBA00023136"/>
    </source>
</evidence>
<name>A0A221V266_9FLAO</name>
<evidence type="ECO:0000313" key="8">
    <source>
        <dbReference type="EMBL" id="ASO07476.1"/>
    </source>
</evidence>
<dbReference type="CDD" id="cd08977">
    <property type="entry name" value="SusD"/>
    <property type="match status" value="1"/>
</dbReference>
<dbReference type="AlphaFoldDB" id="A0A221V266"/>
<comment type="subcellular location">
    <subcellularLocation>
        <location evidence="1">Cell outer membrane</location>
    </subcellularLocation>
</comment>
<dbReference type="InterPro" id="IPR012944">
    <property type="entry name" value="SusD_RagB_dom"/>
</dbReference>
<feature type="domain" description="SusD-like N-terminal" evidence="7">
    <location>
        <begin position="89"/>
        <end position="211"/>
    </location>
</feature>
<evidence type="ECO:0000256" key="1">
    <source>
        <dbReference type="ARBA" id="ARBA00004442"/>
    </source>
</evidence>
<organism evidence="8 9">
    <name type="scientific">Arenibacter algicola</name>
    <dbReference type="NCBI Taxonomy" id="616991"/>
    <lineage>
        <taxon>Bacteria</taxon>
        <taxon>Pseudomonadati</taxon>
        <taxon>Bacteroidota</taxon>
        <taxon>Flavobacteriia</taxon>
        <taxon>Flavobacteriales</taxon>
        <taxon>Flavobacteriaceae</taxon>
        <taxon>Arenibacter</taxon>
    </lineage>
</organism>
<gene>
    <name evidence="8" type="ORF">AREALGSMS7_04070</name>
</gene>
<dbReference type="Pfam" id="PF07980">
    <property type="entry name" value="SusD_RagB"/>
    <property type="match status" value="1"/>
</dbReference>
<evidence type="ECO:0000259" key="7">
    <source>
        <dbReference type="Pfam" id="PF14322"/>
    </source>
</evidence>
<evidence type="ECO:0000256" key="3">
    <source>
        <dbReference type="ARBA" id="ARBA00022729"/>
    </source>
</evidence>
<keyword evidence="3" id="KW-0732">Signal</keyword>
<dbReference type="KEGG" id="aalg:AREALGSMS7_04070"/>
<evidence type="ECO:0000313" key="9">
    <source>
        <dbReference type="Proteomes" id="UP000204551"/>
    </source>
</evidence>
<keyword evidence="4" id="KW-0472">Membrane</keyword>
<comment type="similarity">
    <text evidence="2">Belongs to the SusD family.</text>
</comment>
<evidence type="ECO:0000259" key="6">
    <source>
        <dbReference type="Pfam" id="PF07980"/>
    </source>
</evidence>
<dbReference type="EMBL" id="CP022515">
    <property type="protein sequence ID" value="ASO07476.1"/>
    <property type="molecule type" value="Genomic_DNA"/>
</dbReference>
<dbReference type="RefSeq" id="WP_093979740.1">
    <property type="nucleotide sequence ID" value="NZ_CP022515.1"/>
</dbReference>
<sequence>MKQLYKIFMFPIFLGLVFGLTGCEDVLDTEVPSDIVFGNFPANGQEAQALLQGIYRDLKDDYNSTYYHEDRGEGFDVGVIGTVSNAWSQNITSTNGTSWTGYYGALNNINFLLSVADDLSFSNENDRDKLKAEALFLRATYYFYMARIWGDVPLLTEPVLSPDAEVIGRTPVAQVFTQINTDISEAISLFPSDGFGDKNFASKPAAYALQADVKMWTGKVLGGGTPDFDAALSAIQKIEEQGATLLDAFNDVFDTKKNDEIIFAIFNDRDEVNNHYASTLSVRDVNYDPVASPDIPGSSANVRHNYSPSEGIRNLFTSNTDVRTGRTFLPFYLEVGGPIISYSQTRYYGEIIDGVRLFTNDFIIYRWSDMLLLRAEAYAAKNDLENAVIALDLVRNRANNDDYSGSMDQNSINLEILSERGRELFLEPKRWWDLRRFHADGTINIYDFVPNLQGQTTPLYWSVSESVIAQNPLITQTEGYD</sequence>
<dbReference type="STRING" id="616991.GCA_000733925_04202"/>
<proteinExistence type="inferred from homology"/>
<dbReference type="Gene3D" id="1.25.40.390">
    <property type="match status" value="1"/>
</dbReference>
<reference evidence="8 9" key="1">
    <citation type="submission" date="2017-07" db="EMBL/GenBank/DDBJ databases">
        <title>Genome Sequence of Arenibacter algicola Strain SMS7 Isolated from a culture of the Diatom Skeletonema marinoi.</title>
        <authorList>
            <person name="Topel M."/>
            <person name="Pinder M.I.M."/>
            <person name="Johansson O.N."/>
            <person name="Kourtchenko O."/>
            <person name="Godhe A."/>
            <person name="Clarke A.K."/>
        </authorList>
    </citation>
    <scope>NUCLEOTIDE SEQUENCE [LARGE SCALE GENOMIC DNA]</scope>
    <source>
        <strain evidence="8 9">SMS7</strain>
    </source>
</reference>
<dbReference type="eggNOG" id="COG0446">
    <property type="taxonomic scope" value="Bacteria"/>
</dbReference>
<evidence type="ECO:0000256" key="2">
    <source>
        <dbReference type="ARBA" id="ARBA00006275"/>
    </source>
</evidence>
<dbReference type="Proteomes" id="UP000204551">
    <property type="component" value="Chromosome"/>
</dbReference>
<dbReference type="SUPFAM" id="SSF48452">
    <property type="entry name" value="TPR-like"/>
    <property type="match status" value="1"/>
</dbReference>
<dbReference type="GO" id="GO:0009279">
    <property type="term" value="C:cell outer membrane"/>
    <property type="evidence" value="ECO:0007669"/>
    <property type="project" value="UniProtKB-SubCell"/>
</dbReference>
<dbReference type="InterPro" id="IPR033985">
    <property type="entry name" value="SusD-like_N"/>
</dbReference>
<feature type="domain" description="RagB/SusD" evidence="6">
    <location>
        <begin position="359"/>
        <end position="456"/>
    </location>
</feature>
<evidence type="ECO:0000256" key="5">
    <source>
        <dbReference type="ARBA" id="ARBA00023237"/>
    </source>
</evidence>
<dbReference type="PROSITE" id="PS51257">
    <property type="entry name" value="PROKAR_LIPOPROTEIN"/>
    <property type="match status" value="1"/>
</dbReference>
<dbReference type="InterPro" id="IPR011990">
    <property type="entry name" value="TPR-like_helical_dom_sf"/>
</dbReference>
<keyword evidence="5" id="KW-0998">Cell outer membrane</keyword>